<dbReference type="SMART" id="SM00248">
    <property type="entry name" value="ANK"/>
    <property type="match status" value="4"/>
</dbReference>
<evidence type="ECO:0000256" key="3">
    <source>
        <dbReference type="PROSITE-ProRule" id="PRU00023"/>
    </source>
</evidence>
<keyword evidence="2 3" id="KW-0040">ANK repeat</keyword>
<dbReference type="Pfam" id="PF00023">
    <property type="entry name" value="Ank"/>
    <property type="match status" value="1"/>
</dbReference>
<dbReference type="PROSITE" id="PS50297">
    <property type="entry name" value="ANK_REP_REGION"/>
    <property type="match status" value="1"/>
</dbReference>
<dbReference type="OrthoDB" id="21416at2759"/>
<protein>
    <recommendedName>
        <fullName evidence="5">Nephrocystin 3-like N-terminal domain-containing protein</fullName>
    </recommendedName>
</protein>
<proteinExistence type="predicted"/>
<keyword evidence="7" id="KW-1185">Reference proteome</keyword>
<keyword evidence="1" id="KW-0677">Repeat</keyword>
<feature type="repeat" description="ANK" evidence="3">
    <location>
        <begin position="402"/>
        <end position="434"/>
    </location>
</feature>
<accession>A0A084AFD8</accession>
<reference evidence="6 7" key="1">
    <citation type="journal article" date="2014" name="BMC Genomics">
        <title>Comparative genome sequencing reveals chemotype-specific gene clusters in the toxigenic black mold Stachybotrys.</title>
        <authorList>
            <person name="Semeiks J."/>
            <person name="Borek D."/>
            <person name="Otwinowski Z."/>
            <person name="Grishin N.V."/>
        </authorList>
    </citation>
    <scope>NUCLEOTIDE SEQUENCE [LARGE SCALE GENOMIC DNA]</scope>
    <source>
        <strain evidence="7">CBS 109288 / IBT 7711</strain>
    </source>
</reference>
<dbReference type="SUPFAM" id="SSF48403">
    <property type="entry name" value="Ankyrin repeat"/>
    <property type="match status" value="1"/>
</dbReference>
<evidence type="ECO:0000313" key="6">
    <source>
        <dbReference type="EMBL" id="KEY64017.1"/>
    </source>
</evidence>
<dbReference type="Proteomes" id="UP000028045">
    <property type="component" value="Unassembled WGS sequence"/>
</dbReference>
<dbReference type="PANTHER" id="PTHR24126">
    <property type="entry name" value="ANKYRIN REPEAT, PH AND SEC7 DOMAIN CONTAINING PROTEIN SECG-RELATED"/>
    <property type="match status" value="1"/>
</dbReference>
<dbReference type="Pfam" id="PF24883">
    <property type="entry name" value="NPHP3_N"/>
    <property type="match status" value="1"/>
</dbReference>
<dbReference type="PROSITE" id="PS50088">
    <property type="entry name" value="ANK_REPEAT"/>
    <property type="match status" value="1"/>
</dbReference>
<dbReference type="InterPro" id="IPR056884">
    <property type="entry name" value="NPHP3-like_N"/>
</dbReference>
<gene>
    <name evidence="6" type="ORF">S7711_07381</name>
</gene>
<organism evidence="6 7">
    <name type="scientific">Stachybotrys chartarum (strain CBS 109288 / IBT 7711)</name>
    <name type="common">Toxic black mold</name>
    <name type="synonym">Stilbospora chartarum</name>
    <dbReference type="NCBI Taxonomy" id="1280523"/>
    <lineage>
        <taxon>Eukaryota</taxon>
        <taxon>Fungi</taxon>
        <taxon>Dikarya</taxon>
        <taxon>Ascomycota</taxon>
        <taxon>Pezizomycotina</taxon>
        <taxon>Sordariomycetes</taxon>
        <taxon>Hypocreomycetidae</taxon>
        <taxon>Hypocreales</taxon>
        <taxon>Stachybotryaceae</taxon>
        <taxon>Stachybotrys</taxon>
    </lineage>
</organism>
<feature type="region of interest" description="Disordered" evidence="4">
    <location>
        <begin position="464"/>
        <end position="489"/>
    </location>
</feature>
<feature type="domain" description="Nephrocystin 3-like N-terminal" evidence="5">
    <location>
        <begin position="66"/>
        <end position="125"/>
    </location>
</feature>
<name>A0A084AFD8_STACB</name>
<dbReference type="PANTHER" id="PTHR24126:SF14">
    <property type="entry name" value="ANK_REP_REGION DOMAIN-CONTAINING PROTEIN"/>
    <property type="match status" value="1"/>
</dbReference>
<dbReference type="EMBL" id="KL648755">
    <property type="protein sequence ID" value="KEY64017.1"/>
    <property type="molecule type" value="Genomic_DNA"/>
</dbReference>
<evidence type="ECO:0000313" key="7">
    <source>
        <dbReference type="Proteomes" id="UP000028045"/>
    </source>
</evidence>
<evidence type="ECO:0000259" key="5">
    <source>
        <dbReference type="Pfam" id="PF24883"/>
    </source>
</evidence>
<dbReference type="HOGENOM" id="CLU_514054_0_0_1"/>
<evidence type="ECO:0000256" key="1">
    <source>
        <dbReference type="ARBA" id="ARBA00022737"/>
    </source>
</evidence>
<dbReference type="AlphaFoldDB" id="A0A084AFD8"/>
<evidence type="ECO:0000256" key="2">
    <source>
        <dbReference type="ARBA" id="ARBA00023043"/>
    </source>
</evidence>
<dbReference type="Gene3D" id="1.25.40.20">
    <property type="entry name" value="Ankyrin repeat-containing domain"/>
    <property type="match status" value="3"/>
</dbReference>
<dbReference type="InterPro" id="IPR036770">
    <property type="entry name" value="Ankyrin_rpt-contain_sf"/>
</dbReference>
<dbReference type="InterPro" id="IPR002110">
    <property type="entry name" value="Ankyrin_rpt"/>
</dbReference>
<sequence>MSDSENYSEPDAIVIENDDVSNYNPGNILPKSTEDLRKIREWLEPASYAIFGGELPRHLASYADWTGQWLTSTDGHQQWFQGLKHGLLCIKGVPGSGKSVHAAKLNEGLGHTHRGCQVLFFFFQQIIVAHHSPLAPGERDAEKILDILLTVGAEVNARDQTGHSVFLHCISQQWMKHDGDRLRRCIQLLPDRGTLPCVRDYKGRTCLHKIILERPIWTDNAEEDPHSDFLIGIGLDYSAVDRDGNSLLHALAARRDSIRLCGYVDQQNHLGRTPLHILCDVRPEDVERNPRDTEPIDFVLARTKNVNIPDYDGLTALRVASMRTEYCTRKLLDSGADPRATTSENSTPLRLAARSRKSNIVGMLLSSMSKSGKIPLANLETLELNEAGDSHQVVGINAVDANGFSALYDAARSGRPKTVAILLTTGADVHAGADLFKACGEFEEENALYKNKCHIKRDPLSQREITRRKAEDANSDQDGGPSPGKEFGISLSTHETSRLEEIVTMLVEFGAGASALKLKEQPFEPGIIST</sequence>
<evidence type="ECO:0000256" key="4">
    <source>
        <dbReference type="SAM" id="MobiDB-lite"/>
    </source>
</evidence>